<feature type="region of interest" description="Disordered" evidence="8">
    <location>
        <begin position="94"/>
        <end position="204"/>
    </location>
</feature>
<feature type="compositionally biased region" description="Pro residues" evidence="8">
    <location>
        <begin position="144"/>
        <end position="193"/>
    </location>
</feature>
<dbReference type="Proteomes" id="UP000053237">
    <property type="component" value="Unassembled WGS sequence"/>
</dbReference>
<dbReference type="GO" id="GO:0031369">
    <property type="term" value="F:translation initiation factor binding"/>
    <property type="evidence" value="ECO:0007669"/>
    <property type="project" value="InterPro"/>
</dbReference>
<dbReference type="GO" id="GO:0005852">
    <property type="term" value="C:eukaryotic translation initiation factor 3 complex"/>
    <property type="evidence" value="ECO:0007669"/>
    <property type="project" value="UniProtKB-UniRule"/>
</dbReference>
<comment type="caution">
    <text evidence="10">The sequence shown here is derived from an EMBL/GenBank/DDBJ whole genome shotgun (WGS) entry which is preliminary data.</text>
</comment>
<comment type="similarity">
    <text evidence="6">Belongs to the eIF-3 subunit B family.</text>
</comment>
<dbReference type="InterPro" id="IPR013979">
    <property type="entry name" value="TIF_beta_prop-like"/>
</dbReference>
<dbReference type="SUPFAM" id="SSF69322">
    <property type="entry name" value="Tricorn protease domain 2"/>
    <property type="match status" value="1"/>
</dbReference>
<dbReference type="Gene3D" id="3.30.70.330">
    <property type="match status" value="1"/>
</dbReference>
<evidence type="ECO:0000256" key="6">
    <source>
        <dbReference type="HAMAP-Rule" id="MF_03001"/>
    </source>
</evidence>
<dbReference type="InterPro" id="IPR035979">
    <property type="entry name" value="RBD_domain_sf"/>
</dbReference>
<proteinExistence type="inferred from homology"/>
<evidence type="ECO:0000313" key="10">
    <source>
        <dbReference type="EMBL" id="CCI42306.1"/>
    </source>
</evidence>
<dbReference type="Pfam" id="PF08662">
    <property type="entry name" value="eIF2A"/>
    <property type="match status" value="1"/>
</dbReference>
<keyword evidence="7" id="KW-0175">Coiled coil</keyword>
<dbReference type="InterPro" id="IPR034363">
    <property type="entry name" value="eIF3B_RRM"/>
</dbReference>
<dbReference type="GO" id="GO:0003723">
    <property type="term" value="F:RNA binding"/>
    <property type="evidence" value="ECO:0007669"/>
    <property type="project" value="UniProtKB-UniRule"/>
</dbReference>
<evidence type="ECO:0000256" key="3">
    <source>
        <dbReference type="ARBA" id="ARBA00022540"/>
    </source>
</evidence>
<dbReference type="SMART" id="SM00360">
    <property type="entry name" value="RRM"/>
    <property type="match status" value="1"/>
</dbReference>
<evidence type="ECO:0000256" key="1">
    <source>
        <dbReference type="ARBA" id="ARBA00004496"/>
    </source>
</evidence>
<dbReference type="STRING" id="65357.A0A024G7L3"/>
<feature type="coiled-coil region" evidence="7">
    <location>
        <begin position="478"/>
        <end position="508"/>
    </location>
</feature>
<dbReference type="PANTHER" id="PTHR14068">
    <property type="entry name" value="EUKARYOTIC TRANSLATION INITIATION FACTOR 3 EIF3 -RELATED"/>
    <property type="match status" value="1"/>
</dbReference>
<dbReference type="FunCoup" id="A0A024G7L3">
    <property type="interactions" value="893"/>
</dbReference>
<dbReference type="EMBL" id="CAIX01000032">
    <property type="protein sequence ID" value="CCI42306.1"/>
    <property type="molecule type" value="Genomic_DNA"/>
</dbReference>
<gene>
    <name evidence="10" type="ORF">BN9_030900</name>
</gene>
<evidence type="ECO:0000256" key="2">
    <source>
        <dbReference type="ARBA" id="ARBA00022490"/>
    </source>
</evidence>
<dbReference type="AlphaFoldDB" id="A0A024G7L3"/>
<keyword evidence="2 6" id="KW-0963">Cytoplasm</keyword>
<comment type="function">
    <text evidence="6">RNA-binding component of the eukaryotic translation initiation factor 3 (eIF-3) complex, which is involved in protein synthesis of a specialized repertoire of mRNAs and, together with other initiation factors, stimulates binding of mRNA and methionyl-tRNAi to the 40S ribosome. The eIF-3 complex specifically targets and initiates translation of a subset of mRNAs involved in cell proliferation.</text>
</comment>
<dbReference type="GO" id="GO:0003743">
    <property type="term" value="F:translation initiation factor activity"/>
    <property type="evidence" value="ECO:0007669"/>
    <property type="project" value="UniProtKB-UniRule"/>
</dbReference>
<dbReference type="CDD" id="cd12278">
    <property type="entry name" value="RRM_eIF3B"/>
    <property type="match status" value="1"/>
</dbReference>
<dbReference type="PANTHER" id="PTHR14068:SF0">
    <property type="entry name" value="EUKARYOTIC TRANSLATION INITIATION FACTOR 3 SUBUNIT B"/>
    <property type="match status" value="1"/>
</dbReference>
<dbReference type="InParanoid" id="A0A024G7L3"/>
<reference evidence="10 11" key="1">
    <citation type="submission" date="2012-05" db="EMBL/GenBank/DDBJ databases">
        <title>Recombination and specialization in a pathogen metapopulation.</title>
        <authorList>
            <person name="Gardiner A."/>
            <person name="Kemen E."/>
            <person name="Schultz-Larsen T."/>
            <person name="MacLean D."/>
            <person name="Van Oosterhout C."/>
            <person name="Jones J.D.G."/>
        </authorList>
    </citation>
    <scope>NUCLEOTIDE SEQUENCE [LARGE SCALE GENOMIC DNA]</scope>
    <source>
        <strain evidence="10 11">Ac Nc2</strain>
    </source>
</reference>
<comment type="subunit">
    <text evidence="6">Component of the eukaryotic translation initiation factor 3 (eIF-3) complex.</text>
</comment>
<dbReference type="Gene3D" id="2.130.10.10">
    <property type="entry name" value="YVTN repeat-like/Quinoprotein amine dehydrogenase"/>
    <property type="match status" value="2"/>
</dbReference>
<dbReference type="InterPro" id="IPR015943">
    <property type="entry name" value="WD40/YVTN_repeat-like_dom_sf"/>
</dbReference>
<evidence type="ECO:0000256" key="4">
    <source>
        <dbReference type="ARBA" id="ARBA00022884"/>
    </source>
</evidence>
<dbReference type="SUPFAM" id="SSF54928">
    <property type="entry name" value="RNA-binding domain, RBD"/>
    <property type="match status" value="1"/>
</dbReference>
<sequence>MAGFHLDRTPSAEFYTNFITYKSQYVNFKSNFPSLHVRVNSDPQQINFDFLQPIAKLLFCFIILQSPLYFLFIKMFLRFFLFVCVLQALLTSTHPQSTRVSDTNSIDSTDSSPSTPSSSSSSPSSSSPSSSSPSRSSQSSPTEDNPPPTRSPPPSSPPPSSPPPSPPSNSPPSSPAPSSPPRASPPSNPPASGNPPSGVRTPGPTPTDGCCATCIGKNSNIPYTYDPVIHNQCSAVKGVCCYNCAKDGDSKPDVLNAVGFGQDGTTPQIENGHYIQLGWNGIDRVTYEFYSLKQKKITTVRNASSEARKKNNYFFICAARGEGKVVLRGWGKDACQSATEETTVEIIPAKSDNSPKCTSGSAEDLLNQLAAESESKDDFECNKERAYVDVSDDKKTKTCVCLGDYTGPPTCSKSSWWKTAATIGGAIAAACPLKLFWQIKRTSETKPKPKQHENTKRNWITLLHRIMSLPQTVPLLPIKFENMGLASLEEQIAEIEKEAQQYADYLSEDDSNEDVDAIKVSEKEFCNDFSNCIVVGGLPVVDTSKHAKLCNVIRKIFSQIGPIVDLQMPITSNEKTNGFAFLAYEDADLAANAIRTLHKFALDKTHTLHVNAYSDLKKYASLPEKYEDPPIEEFKEPKDLKAWLRDPERRDMFALRHGTESEIYWMDKGEITLDYDGAREKTNGKQWCSQYLLWSPQGTYLATFHPQGIALWAGEGYQKVARFAHKHVKRCIFSPEEKYLTTVSETDAERAIIVWDIASSKILRAFPAGITKAETNEVVQGLRTPFKWSCDDRLITRRGKDVISVHELPSMQLLQKKSLKADGIHDFLWSPTDPILAYWAPEKDNVPARVSLVELPSRKELRQQNLFNVSDCKLHWHPNGTFLCVKVTRHSKSKKTLYTNFELFRIKEPLIPVEMLEMKDPVIAFAWEPKGSRFVIIHGESPTRASISFYDMKGGARSNEITLLYTLTAKQCSHVYWSPHGNNIVLAGLGEMNGKLEFWDTDEQQSITIQEHFKCTHVDWDPSGRVVMTAVCQPIDVSVK</sequence>
<keyword evidence="5 6" id="KW-0648">Protein biosynthesis</keyword>
<name>A0A024G7L3_9STRA</name>
<protein>
    <recommendedName>
        <fullName evidence="6">Eukaryotic translation initiation factor 3 subunit B</fullName>
        <shortName evidence="6">eIF3b</shortName>
    </recommendedName>
    <alternativeName>
        <fullName evidence="6">Eukaryotic translation initiation factor 3 subunit 9</fullName>
    </alternativeName>
</protein>
<dbReference type="InterPro" id="IPR000504">
    <property type="entry name" value="RRM_dom"/>
</dbReference>
<dbReference type="GO" id="GO:0016282">
    <property type="term" value="C:eukaryotic 43S preinitiation complex"/>
    <property type="evidence" value="ECO:0007669"/>
    <property type="project" value="UniProtKB-UniRule"/>
</dbReference>
<dbReference type="InterPro" id="IPR012677">
    <property type="entry name" value="Nucleotide-bd_a/b_plait_sf"/>
</dbReference>
<evidence type="ECO:0000256" key="8">
    <source>
        <dbReference type="SAM" id="MobiDB-lite"/>
    </source>
</evidence>
<evidence type="ECO:0000256" key="5">
    <source>
        <dbReference type="ARBA" id="ARBA00022917"/>
    </source>
</evidence>
<keyword evidence="11" id="KW-1185">Reference proteome</keyword>
<dbReference type="InterPro" id="IPR011400">
    <property type="entry name" value="EIF3B"/>
</dbReference>
<evidence type="ECO:0000256" key="7">
    <source>
        <dbReference type="SAM" id="Coils"/>
    </source>
</evidence>
<accession>A0A024G7L3</accession>
<evidence type="ECO:0000259" key="9">
    <source>
        <dbReference type="PROSITE" id="PS50102"/>
    </source>
</evidence>
<dbReference type="Pfam" id="PF00076">
    <property type="entry name" value="RRM_1"/>
    <property type="match status" value="1"/>
</dbReference>
<keyword evidence="4 6" id="KW-0694">RNA-binding</keyword>
<dbReference type="GO" id="GO:0033290">
    <property type="term" value="C:eukaryotic 48S preinitiation complex"/>
    <property type="evidence" value="ECO:0007669"/>
    <property type="project" value="UniProtKB-UniRule"/>
</dbReference>
<dbReference type="HAMAP" id="MF_03001">
    <property type="entry name" value="eIF3b"/>
    <property type="match status" value="1"/>
</dbReference>
<feature type="compositionally biased region" description="Low complexity" evidence="8">
    <location>
        <begin position="101"/>
        <end position="141"/>
    </location>
</feature>
<dbReference type="OrthoDB" id="10250414at2759"/>
<organism evidence="10 11">
    <name type="scientific">Albugo candida</name>
    <dbReference type="NCBI Taxonomy" id="65357"/>
    <lineage>
        <taxon>Eukaryota</taxon>
        <taxon>Sar</taxon>
        <taxon>Stramenopiles</taxon>
        <taxon>Oomycota</taxon>
        <taxon>Peronosporomycetes</taxon>
        <taxon>Albuginales</taxon>
        <taxon>Albuginaceae</taxon>
        <taxon>Albugo</taxon>
    </lineage>
</organism>
<dbReference type="GO" id="GO:0001732">
    <property type="term" value="P:formation of cytoplasmic translation initiation complex"/>
    <property type="evidence" value="ECO:0007669"/>
    <property type="project" value="UniProtKB-UniRule"/>
</dbReference>
<evidence type="ECO:0000313" key="11">
    <source>
        <dbReference type="Proteomes" id="UP000053237"/>
    </source>
</evidence>
<keyword evidence="3 6" id="KW-0396">Initiation factor</keyword>
<feature type="domain" description="RRM" evidence="9">
    <location>
        <begin position="531"/>
        <end position="615"/>
    </location>
</feature>
<dbReference type="PROSITE" id="PS50102">
    <property type="entry name" value="RRM"/>
    <property type="match status" value="1"/>
</dbReference>
<comment type="subcellular location">
    <subcellularLocation>
        <location evidence="1 6">Cytoplasm</location>
    </subcellularLocation>
</comment>